<reference evidence="1" key="1">
    <citation type="journal article" date="2007" name="ISME J.">
        <title>Fosmids of novel marine Planctomycetes from the Namibian and Oregon coast upwelling systems and their cross-comparison with planctomycete genomes.</title>
        <authorList>
            <person name="Woebken D."/>
            <person name="Teeling H."/>
            <person name="Wecker P."/>
            <person name="Dumitriu A."/>
            <person name="Kostadinov I."/>
            <person name="DeLong E.F."/>
            <person name="Amann R."/>
            <person name="Gloeckner F.O."/>
        </authorList>
    </citation>
    <scope>NUCLEOTIDE SEQUENCE</scope>
</reference>
<name>A9LH01_9BACT</name>
<gene>
    <name evidence="1" type="ORF">6FN_22</name>
</gene>
<evidence type="ECO:0000313" key="1">
    <source>
        <dbReference type="EMBL" id="ABX10658.1"/>
    </source>
</evidence>
<proteinExistence type="predicted"/>
<dbReference type="AlphaFoldDB" id="A9LH01"/>
<dbReference type="EMBL" id="EF591887">
    <property type="protein sequence ID" value="ABX10658.1"/>
    <property type="molecule type" value="Genomic_DNA"/>
</dbReference>
<accession>A9LH01</accession>
<organism evidence="1">
    <name type="scientific">uncultured planctomycete 6FN</name>
    <dbReference type="NCBI Taxonomy" id="455068"/>
    <lineage>
        <taxon>Bacteria</taxon>
        <taxon>Pseudomonadati</taxon>
        <taxon>Planctomycetota</taxon>
        <taxon>Planctomycetia</taxon>
        <taxon>Planctomycetales</taxon>
        <taxon>environmental samples</taxon>
    </lineage>
</organism>
<protein>
    <submittedName>
        <fullName evidence="1">Hypothetical secreted protein</fullName>
    </submittedName>
</protein>
<sequence>MKSMRTLAIIVPLILFSLPILSLGQDFELAGQWNGSWKSCKSGHRGKLNAQFCRLDETHVQAKFTGSFAKLIPFRYRPVLTIVHEESDLMILEGSKKLPLVGNFYYSATVSENGFSATYRSRRDQGVWQMNRR</sequence>